<evidence type="ECO:0000313" key="1">
    <source>
        <dbReference type="EMBL" id="NYF80643.1"/>
    </source>
</evidence>
<dbReference type="Proteomes" id="UP000589520">
    <property type="component" value="Unassembled WGS sequence"/>
</dbReference>
<evidence type="ECO:0000313" key="2">
    <source>
        <dbReference type="Proteomes" id="UP000589520"/>
    </source>
</evidence>
<gene>
    <name evidence="1" type="ORF">HDF17_002963</name>
</gene>
<dbReference type="RefSeq" id="WP_179492172.1">
    <property type="nucleotide sequence ID" value="NZ_JACCCW010000002.1"/>
</dbReference>
<comment type="caution">
    <text evidence="1">The sequence shown here is derived from an EMBL/GenBank/DDBJ whole genome shotgun (WGS) entry which is preliminary data.</text>
</comment>
<organism evidence="1 2">
    <name type="scientific">Granulicella arctica</name>
    <dbReference type="NCBI Taxonomy" id="940613"/>
    <lineage>
        <taxon>Bacteria</taxon>
        <taxon>Pseudomonadati</taxon>
        <taxon>Acidobacteriota</taxon>
        <taxon>Terriglobia</taxon>
        <taxon>Terriglobales</taxon>
        <taxon>Acidobacteriaceae</taxon>
        <taxon>Granulicella</taxon>
    </lineage>
</organism>
<proteinExistence type="predicted"/>
<reference evidence="1 2" key="1">
    <citation type="submission" date="2020-07" db="EMBL/GenBank/DDBJ databases">
        <title>Genomic Encyclopedia of Type Strains, Phase IV (KMG-V): Genome sequencing to study the core and pangenomes of soil and plant-associated prokaryotes.</title>
        <authorList>
            <person name="Whitman W."/>
        </authorList>
    </citation>
    <scope>NUCLEOTIDE SEQUENCE [LARGE SCALE GENOMIC DNA]</scope>
    <source>
        <strain evidence="1 2">X4EP2</strain>
    </source>
</reference>
<accession>A0A7Y9PK99</accession>
<dbReference type="EMBL" id="JACCCW010000002">
    <property type="protein sequence ID" value="NYF80643.1"/>
    <property type="molecule type" value="Genomic_DNA"/>
</dbReference>
<keyword evidence="2" id="KW-1185">Reference proteome</keyword>
<sequence length="72" mass="7765">MMPSQIVDCPEVVGKTVKSLKLHSSATADVEVMIEFTDGTSFSSSFESRSALKASLIRTGIGRPEVLKNYAD</sequence>
<protein>
    <submittedName>
        <fullName evidence="1">Uncharacterized protein</fullName>
    </submittedName>
</protein>
<dbReference type="AlphaFoldDB" id="A0A7Y9PK99"/>
<name>A0A7Y9PK99_9BACT</name>